<evidence type="ECO:0000313" key="1">
    <source>
        <dbReference type="EMBL" id="SHI75162.1"/>
    </source>
</evidence>
<dbReference type="Proteomes" id="UP000184185">
    <property type="component" value="Unassembled WGS sequence"/>
</dbReference>
<name>A0A1M6DPQ6_PSEXY</name>
<evidence type="ECO:0000313" key="2">
    <source>
        <dbReference type="Proteomes" id="UP000184185"/>
    </source>
</evidence>
<protein>
    <submittedName>
        <fullName evidence="1">Uncharacterized protein</fullName>
    </submittedName>
</protein>
<dbReference type="EMBL" id="FQYQ01000005">
    <property type="protein sequence ID" value="SHI75162.1"/>
    <property type="molecule type" value="Genomic_DNA"/>
</dbReference>
<gene>
    <name evidence="1" type="ORF">SAMN02745725_00988</name>
</gene>
<sequence length="322" mass="35367">MALALCILGVGAHSLRAATRVETDKTVTITALVDLNDGSKFASDYNGKVEIELYKVASLDESGNPKLTSNFENSGIDLTVLQNKPTVDDVKTAIVDKAIPVSESLEADKVITLDREQQQTSASVPIEAGAGIYLYIPQPAEDDRYKYEFTPYVIYAPGSEYIASGQGSDEWNYDVSFKLKSSEERRYGTLVIRKVLDNYNIDLGTASFVYKIKAKLAEGTVVFDDVRTLDFERPETQELRIELPSTAIVTITEANTGASYKVVGVATESDIEITGETTTTVEFENEYDDTKLISGGISAVNTFEKIDGEYVGHRTDSDERAR</sequence>
<organism evidence="1 2">
    <name type="scientific">Pseudobutyrivibrio xylanivorans DSM 14809</name>
    <dbReference type="NCBI Taxonomy" id="1123012"/>
    <lineage>
        <taxon>Bacteria</taxon>
        <taxon>Bacillati</taxon>
        <taxon>Bacillota</taxon>
        <taxon>Clostridia</taxon>
        <taxon>Lachnospirales</taxon>
        <taxon>Lachnospiraceae</taxon>
        <taxon>Pseudobutyrivibrio</taxon>
    </lineage>
</organism>
<keyword evidence="2" id="KW-1185">Reference proteome</keyword>
<reference evidence="1 2" key="1">
    <citation type="submission" date="2016-11" db="EMBL/GenBank/DDBJ databases">
        <authorList>
            <person name="Jaros S."/>
            <person name="Januszkiewicz K."/>
            <person name="Wedrychowicz H."/>
        </authorList>
    </citation>
    <scope>NUCLEOTIDE SEQUENCE [LARGE SCALE GENOMIC DNA]</scope>
    <source>
        <strain evidence="1 2">DSM 14809</strain>
    </source>
</reference>
<dbReference type="AlphaFoldDB" id="A0A1M6DPQ6"/>
<dbReference type="RefSeq" id="WP_072913517.1">
    <property type="nucleotide sequence ID" value="NZ_FQYQ01000005.1"/>
</dbReference>
<proteinExistence type="predicted"/>
<accession>A0A1M6DPQ6</accession>